<keyword evidence="4 9" id="KW-0210">Decarboxylase</keyword>
<evidence type="ECO:0000256" key="1">
    <source>
        <dbReference type="ARBA" id="ARBA00002356"/>
    </source>
</evidence>
<keyword evidence="15" id="KW-1185">Reference proteome</keyword>
<feature type="active site" description="For OMPdecase activity" evidence="10">
    <location>
        <position position="69"/>
    </location>
</feature>
<evidence type="ECO:0000259" key="13">
    <source>
        <dbReference type="SMART" id="SM00934"/>
    </source>
</evidence>
<keyword evidence="5 9" id="KW-0665">Pyrimidine biosynthesis</keyword>
<dbReference type="NCBIfam" id="TIGR01740">
    <property type="entry name" value="pyrF"/>
    <property type="match status" value="1"/>
</dbReference>
<dbReference type="EnsemblBacteria" id="ABY37102">
    <property type="protein sequence ID" value="ABY37102"/>
    <property type="gene ID" value="Caur_3925"/>
</dbReference>
<dbReference type="PROSITE" id="PS00156">
    <property type="entry name" value="OMPDECASE"/>
    <property type="match status" value="1"/>
</dbReference>
<reference evidence="15" key="1">
    <citation type="journal article" date="2011" name="BMC Genomics">
        <title>Complete genome sequence of the filamentous anoxygenic phototrophic bacterium Chloroflexus aurantiacus.</title>
        <authorList>
            <person name="Tang K.H."/>
            <person name="Barry K."/>
            <person name="Chertkov O."/>
            <person name="Dalin E."/>
            <person name="Han C.S."/>
            <person name="Hauser L.J."/>
            <person name="Honchak B.M."/>
            <person name="Karbach L.E."/>
            <person name="Land M.L."/>
            <person name="Lapidus A."/>
            <person name="Larimer F.W."/>
            <person name="Mikhailova N."/>
            <person name="Pitluck S."/>
            <person name="Pierson B.K."/>
            <person name="Blankenship R.E."/>
        </authorList>
    </citation>
    <scope>NUCLEOTIDE SEQUENCE [LARGE SCALE GENOMIC DNA]</scope>
    <source>
        <strain evidence="15">ATCC 29366 / DSM 635 / J-10-fl</strain>
    </source>
</reference>
<feature type="domain" description="Orotidine 5'-phosphate decarboxylase" evidence="13">
    <location>
        <begin position="8"/>
        <end position="235"/>
    </location>
</feature>
<evidence type="ECO:0000256" key="3">
    <source>
        <dbReference type="ARBA" id="ARBA00011738"/>
    </source>
</evidence>
<gene>
    <name evidence="9" type="primary">pyrF</name>
    <name evidence="14" type="ordered locus">Caur_3925</name>
</gene>
<comment type="catalytic activity">
    <reaction evidence="7 9 12">
        <text>orotidine 5'-phosphate + H(+) = UMP + CO2</text>
        <dbReference type="Rhea" id="RHEA:11596"/>
        <dbReference type="ChEBI" id="CHEBI:15378"/>
        <dbReference type="ChEBI" id="CHEBI:16526"/>
        <dbReference type="ChEBI" id="CHEBI:57538"/>
        <dbReference type="ChEBI" id="CHEBI:57865"/>
        <dbReference type="EC" id="4.1.1.23"/>
    </reaction>
</comment>
<dbReference type="HAMAP" id="MF_01200_B">
    <property type="entry name" value="OMPdecase_type1_B"/>
    <property type="match status" value="1"/>
</dbReference>
<evidence type="ECO:0000256" key="7">
    <source>
        <dbReference type="ARBA" id="ARBA00049157"/>
    </source>
</evidence>
<feature type="binding site" evidence="9 11">
    <location>
        <position position="36"/>
    </location>
    <ligand>
        <name>substrate</name>
    </ligand>
</feature>
<dbReference type="PANTHER" id="PTHR32119">
    <property type="entry name" value="OROTIDINE 5'-PHOSPHATE DECARBOXYLASE"/>
    <property type="match status" value="1"/>
</dbReference>
<dbReference type="NCBIfam" id="NF001273">
    <property type="entry name" value="PRK00230.1"/>
    <property type="match status" value="1"/>
</dbReference>
<dbReference type="GO" id="GO:0006207">
    <property type="term" value="P:'de novo' pyrimidine nucleobase biosynthetic process"/>
    <property type="evidence" value="ECO:0000318"/>
    <property type="project" value="GO_Central"/>
</dbReference>
<dbReference type="InterPro" id="IPR047596">
    <property type="entry name" value="OMPdecase_bac"/>
</dbReference>
<evidence type="ECO:0000256" key="6">
    <source>
        <dbReference type="ARBA" id="ARBA00023239"/>
    </source>
</evidence>
<dbReference type="InterPro" id="IPR014732">
    <property type="entry name" value="OMPdecase"/>
</dbReference>
<dbReference type="SMART" id="SM00934">
    <property type="entry name" value="OMPdecase"/>
    <property type="match status" value="1"/>
</dbReference>
<dbReference type="KEGG" id="cau:Caur_3925"/>
<dbReference type="eggNOG" id="COG0284">
    <property type="taxonomic scope" value="Bacteria"/>
</dbReference>
<sequence length="242" mass="25104">MSLAPRERILVALDTPDLDAAVALATRLRGQVGGYKVGLEICSAVGVPQIVSAMTAVGGSVFLDLKLHDIPNTVAGAVRAVCNLGPAVQMLTLHCSGGSAMLRAAVNAAQSMPYRPLLLGVTVLTSLDATALAGELRVTSDITDYVVHLARMAQDCGLDGVVASPHEVSAIRTACPHVRIVTPGIRPQWAAEGDQRRVMTPAAALRAGADYLVIGRPITAPPAIIGDPVTAVARILAELEQE</sequence>
<feature type="binding site" evidence="9 11">
    <location>
        <position position="186"/>
    </location>
    <ligand>
        <name>substrate</name>
    </ligand>
</feature>
<evidence type="ECO:0000256" key="9">
    <source>
        <dbReference type="HAMAP-Rule" id="MF_01200"/>
    </source>
</evidence>
<dbReference type="EC" id="4.1.1.23" evidence="9"/>
<evidence type="ECO:0000313" key="14">
    <source>
        <dbReference type="EMBL" id="ABY37102.1"/>
    </source>
</evidence>
<dbReference type="Gene3D" id="3.20.20.70">
    <property type="entry name" value="Aldolase class I"/>
    <property type="match status" value="1"/>
</dbReference>
<protein>
    <recommendedName>
        <fullName evidence="9">Orotidine 5'-phosphate decarboxylase</fullName>
        <ecNumber evidence="9">4.1.1.23</ecNumber>
    </recommendedName>
    <alternativeName>
        <fullName evidence="9">OMP decarboxylase</fullName>
        <shortName evidence="9">OMPDCase</shortName>
        <shortName evidence="9">OMPdecase</shortName>
    </alternativeName>
</protein>
<name>A9WDI3_CHLAA</name>
<dbReference type="AlphaFoldDB" id="A9WDI3"/>
<feature type="active site" description="For OMPdecase activity" evidence="10">
    <location>
        <position position="66"/>
    </location>
</feature>
<dbReference type="Proteomes" id="UP000002008">
    <property type="component" value="Chromosome"/>
</dbReference>
<feature type="binding site" evidence="9 11">
    <location>
        <position position="195"/>
    </location>
    <ligand>
        <name>substrate</name>
    </ligand>
</feature>
<comment type="function">
    <text evidence="1 9">Catalyzes the decarboxylation of orotidine 5'-monophosphate (OMP) to uridine 5'-monophosphate (UMP).</text>
</comment>
<feature type="binding site" evidence="9 11">
    <location>
        <position position="215"/>
    </location>
    <ligand>
        <name>substrate</name>
    </ligand>
</feature>
<dbReference type="FunCoup" id="A9WDI3">
    <property type="interactions" value="185"/>
</dbReference>
<evidence type="ECO:0000256" key="4">
    <source>
        <dbReference type="ARBA" id="ARBA00022793"/>
    </source>
</evidence>
<dbReference type="GO" id="GO:0005829">
    <property type="term" value="C:cytosol"/>
    <property type="evidence" value="ECO:0000318"/>
    <property type="project" value="GO_Central"/>
</dbReference>
<comment type="subunit">
    <text evidence="3 9">Homodimer.</text>
</comment>
<accession>A9WDI3</accession>
<dbReference type="EMBL" id="CP000909">
    <property type="protein sequence ID" value="ABY37102.1"/>
    <property type="molecule type" value="Genomic_DNA"/>
</dbReference>
<evidence type="ECO:0000313" key="15">
    <source>
        <dbReference type="Proteomes" id="UP000002008"/>
    </source>
</evidence>
<dbReference type="PATRIC" id="fig|324602.8.peg.4400"/>
<feature type="binding site" evidence="9 11">
    <location>
        <position position="216"/>
    </location>
    <ligand>
        <name>substrate</name>
    </ligand>
</feature>
<dbReference type="UniPathway" id="UPA00070">
    <property type="reaction ID" value="UER00120"/>
</dbReference>
<dbReference type="FunFam" id="3.20.20.70:FF:000015">
    <property type="entry name" value="Orotidine 5'-phosphate decarboxylase"/>
    <property type="match status" value="1"/>
</dbReference>
<dbReference type="Pfam" id="PF00215">
    <property type="entry name" value="OMPdecase"/>
    <property type="match status" value="1"/>
</dbReference>
<dbReference type="GO" id="GO:0004590">
    <property type="term" value="F:orotidine-5'-phosphate decarboxylase activity"/>
    <property type="evidence" value="ECO:0000318"/>
    <property type="project" value="GO_Central"/>
</dbReference>
<organism evidence="14 15">
    <name type="scientific">Chloroflexus aurantiacus (strain ATCC 29366 / DSM 635 / J-10-fl)</name>
    <dbReference type="NCBI Taxonomy" id="324602"/>
    <lineage>
        <taxon>Bacteria</taxon>
        <taxon>Bacillati</taxon>
        <taxon>Chloroflexota</taxon>
        <taxon>Chloroflexia</taxon>
        <taxon>Chloroflexales</taxon>
        <taxon>Chloroflexineae</taxon>
        <taxon>Chloroflexaceae</taxon>
        <taxon>Chloroflexus</taxon>
    </lineage>
</organism>
<dbReference type="CDD" id="cd04725">
    <property type="entry name" value="OMP_decarboxylase_like"/>
    <property type="match status" value="1"/>
</dbReference>
<keyword evidence="6 9" id="KW-0456">Lyase</keyword>
<feature type="active site" description="For OMPdecase activity" evidence="10">
    <location>
        <position position="64"/>
    </location>
</feature>
<feature type="active site" description="Proton donor" evidence="9">
    <location>
        <position position="66"/>
    </location>
</feature>
<dbReference type="InterPro" id="IPR011060">
    <property type="entry name" value="RibuloseP-bd_barrel"/>
</dbReference>
<evidence type="ECO:0000256" key="5">
    <source>
        <dbReference type="ARBA" id="ARBA00022975"/>
    </source>
</evidence>
<evidence type="ECO:0000256" key="11">
    <source>
        <dbReference type="PIRSR" id="PIRSR614732-2"/>
    </source>
</evidence>
<dbReference type="InParanoid" id="A9WDI3"/>
<dbReference type="InterPro" id="IPR018089">
    <property type="entry name" value="OMPdecase_AS"/>
</dbReference>
<feature type="binding site" evidence="9">
    <location>
        <begin position="64"/>
        <end position="73"/>
    </location>
    <ligand>
        <name>substrate</name>
    </ligand>
</feature>
<evidence type="ECO:0000256" key="2">
    <source>
        <dbReference type="ARBA" id="ARBA00004861"/>
    </source>
</evidence>
<dbReference type="InterPro" id="IPR001754">
    <property type="entry name" value="OMPdeCOase_dom"/>
</dbReference>
<dbReference type="SUPFAM" id="SSF51366">
    <property type="entry name" value="Ribulose-phoshate binding barrel"/>
    <property type="match status" value="1"/>
</dbReference>
<dbReference type="GO" id="GO:0044205">
    <property type="term" value="P:'de novo' UMP biosynthetic process"/>
    <property type="evidence" value="ECO:0007669"/>
    <property type="project" value="UniProtKB-UniRule"/>
</dbReference>
<feature type="binding site" evidence="9 11">
    <location>
        <position position="125"/>
    </location>
    <ligand>
        <name>substrate</name>
    </ligand>
</feature>
<evidence type="ECO:0000256" key="10">
    <source>
        <dbReference type="PIRSR" id="PIRSR614732-1"/>
    </source>
</evidence>
<dbReference type="PANTHER" id="PTHR32119:SF2">
    <property type="entry name" value="OROTIDINE 5'-PHOSPHATE DECARBOXYLASE"/>
    <property type="match status" value="1"/>
</dbReference>
<dbReference type="RefSeq" id="WP_012259755.1">
    <property type="nucleotide sequence ID" value="NC_010175.1"/>
</dbReference>
<dbReference type="InterPro" id="IPR013785">
    <property type="entry name" value="Aldolase_TIM"/>
</dbReference>
<evidence type="ECO:0000256" key="12">
    <source>
        <dbReference type="RuleBase" id="RU000512"/>
    </source>
</evidence>
<comment type="pathway">
    <text evidence="2 9 12">Pyrimidine metabolism; UMP biosynthesis via de novo pathway; UMP from orotate: step 2/2.</text>
</comment>
<dbReference type="HOGENOM" id="CLU_067069_1_0_0"/>
<evidence type="ECO:0000256" key="8">
    <source>
        <dbReference type="ARBA" id="ARBA00061012"/>
    </source>
</evidence>
<proteinExistence type="inferred from homology"/>
<feature type="binding site" evidence="9 11">
    <location>
        <position position="14"/>
    </location>
    <ligand>
        <name>substrate</name>
    </ligand>
</feature>
<comment type="similarity">
    <text evidence="8 9">Belongs to the OMP decarboxylase family. Type 1 subfamily.</text>
</comment>
<dbReference type="STRING" id="324602.Caur_3925"/>